<name>B7G1T8_PHATC</name>
<evidence type="ECO:0000256" key="2">
    <source>
        <dbReference type="SAM" id="Phobius"/>
    </source>
</evidence>
<feature type="transmembrane region" description="Helical" evidence="2">
    <location>
        <begin position="192"/>
        <end position="212"/>
    </location>
</feature>
<protein>
    <submittedName>
        <fullName evidence="3">Uncharacterized protein</fullName>
    </submittedName>
</protein>
<dbReference type="GeneID" id="7201733"/>
<dbReference type="RefSeq" id="XP_002181092.1">
    <property type="nucleotide sequence ID" value="XM_002181056.1"/>
</dbReference>
<dbReference type="InParanoid" id="B7G1T8"/>
<dbReference type="Proteomes" id="UP000000759">
    <property type="component" value="Chromosome 10"/>
</dbReference>
<dbReference type="PaxDb" id="2850-Phatr46601"/>
<evidence type="ECO:0000313" key="4">
    <source>
        <dbReference type="Proteomes" id="UP000000759"/>
    </source>
</evidence>
<proteinExistence type="predicted"/>
<keyword evidence="4" id="KW-1185">Reference proteome</keyword>
<keyword evidence="2" id="KW-0472">Membrane</keyword>
<reference evidence="4" key="2">
    <citation type="submission" date="2008-08" db="EMBL/GenBank/DDBJ databases">
        <authorList>
            <consortium name="Diatom Consortium"/>
            <person name="Grigoriev I."/>
            <person name="Grimwood J."/>
            <person name="Kuo A."/>
            <person name="Otillar R.P."/>
            <person name="Salamov A."/>
            <person name="Detter J.C."/>
            <person name="Lindquist E."/>
            <person name="Shapiro H."/>
            <person name="Lucas S."/>
            <person name="Glavina del Rio T."/>
            <person name="Pitluck S."/>
            <person name="Rokhsar D."/>
            <person name="Bowler C."/>
        </authorList>
    </citation>
    <scope>GENOME REANNOTATION</scope>
    <source>
        <strain evidence="4">CCAP 1055/1</strain>
    </source>
</reference>
<feature type="transmembrane region" description="Helical" evidence="2">
    <location>
        <begin position="139"/>
        <end position="163"/>
    </location>
</feature>
<organism evidence="3 4">
    <name type="scientific">Phaeodactylum tricornutum (strain CCAP 1055/1)</name>
    <dbReference type="NCBI Taxonomy" id="556484"/>
    <lineage>
        <taxon>Eukaryota</taxon>
        <taxon>Sar</taxon>
        <taxon>Stramenopiles</taxon>
        <taxon>Ochrophyta</taxon>
        <taxon>Bacillariophyta</taxon>
        <taxon>Bacillariophyceae</taxon>
        <taxon>Bacillariophycidae</taxon>
        <taxon>Naviculales</taxon>
        <taxon>Phaeodactylaceae</taxon>
        <taxon>Phaeodactylum</taxon>
    </lineage>
</organism>
<sequence length="373" mass="41081">MSEEWKDGIMGPTHHHYCYSGFRLSQHFRTYSHATILRICFVLFLFAVLRCQLVQIQPIGITNLQSLQLGYFSYNRGNLALLGLPTDTNDLIGGCTRYPSGLLNPRETMAGGFHLSSMGFSSIFGLVLLLCANKGYSRLVYQAVGAGFVLLSFCFQGMAFLAIKPFCDSNRFDNRYRLGELYQDDCSLGVTGIYTLFSMLGCLVTAYCCLLLSRQAPQTRTQQKGPNETELRPTLEVNMGVDGEQISRDTNTDDGASFFRDSLGVEQSSPRDGSGPRNDMEESRTIEPTAVADQEVPSDGLGMVSLSQEASNYRATPSNERIALATNPAEPQSAAWILPVLSVSAATRPKLTKHGRVPASERVISNPDSFRFV</sequence>
<accession>B7G1T8</accession>
<reference evidence="3 4" key="1">
    <citation type="journal article" date="2008" name="Nature">
        <title>The Phaeodactylum genome reveals the evolutionary history of diatom genomes.</title>
        <authorList>
            <person name="Bowler C."/>
            <person name="Allen A.E."/>
            <person name="Badger J.H."/>
            <person name="Grimwood J."/>
            <person name="Jabbari K."/>
            <person name="Kuo A."/>
            <person name="Maheswari U."/>
            <person name="Martens C."/>
            <person name="Maumus F."/>
            <person name="Otillar R.P."/>
            <person name="Rayko E."/>
            <person name="Salamov A."/>
            <person name="Vandepoele K."/>
            <person name="Beszteri B."/>
            <person name="Gruber A."/>
            <person name="Heijde M."/>
            <person name="Katinka M."/>
            <person name="Mock T."/>
            <person name="Valentin K."/>
            <person name="Verret F."/>
            <person name="Berges J.A."/>
            <person name="Brownlee C."/>
            <person name="Cadoret J.P."/>
            <person name="Chiovitti A."/>
            <person name="Choi C.J."/>
            <person name="Coesel S."/>
            <person name="De Martino A."/>
            <person name="Detter J.C."/>
            <person name="Durkin C."/>
            <person name="Falciatore A."/>
            <person name="Fournet J."/>
            <person name="Haruta M."/>
            <person name="Huysman M.J."/>
            <person name="Jenkins B.D."/>
            <person name="Jiroutova K."/>
            <person name="Jorgensen R.E."/>
            <person name="Joubert Y."/>
            <person name="Kaplan A."/>
            <person name="Kroger N."/>
            <person name="Kroth P.G."/>
            <person name="La Roche J."/>
            <person name="Lindquist E."/>
            <person name="Lommer M."/>
            <person name="Martin-Jezequel V."/>
            <person name="Lopez P.J."/>
            <person name="Lucas S."/>
            <person name="Mangogna M."/>
            <person name="McGinnis K."/>
            <person name="Medlin L.K."/>
            <person name="Montsant A."/>
            <person name="Oudot-Le Secq M.P."/>
            <person name="Napoli C."/>
            <person name="Obornik M."/>
            <person name="Parker M.S."/>
            <person name="Petit J.L."/>
            <person name="Porcel B.M."/>
            <person name="Poulsen N."/>
            <person name="Robison M."/>
            <person name="Rychlewski L."/>
            <person name="Rynearson T.A."/>
            <person name="Schmutz J."/>
            <person name="Shapiro H."/>
            <person name="Siaut M."/>
            <person name="Stanley M."/>
            <person name="Sussman M.R."/>
            <person name="Taylor A.R."/>
            <person name="Vardi A."/>
            <person name="von Dassow P."/>
            <person name="Vyverman W."/>
            <person name="Willis A."/>
            <person name="Wyrwicz L.S."/>
            <person name="Rokhsar D.S."/>
            <person name="Weissenbach J."/>
            <person name="Armbrust E.V."/>
            <person name="Green B.R."/>
            <person name="Van de Peer Y."/>
            <person name="Grigoriev I.V."/>
        </authorList>
    </citation>
    <scope>NUCLEOTIDE SEQUENCE [LARGE SCALE GENOMIC DNA]</scope>
    <source>
        <strain evidence="3 4">CCAP 1055/1</strain>
    </source>
</reference>
<feature type="transmembrane region" description="Helical" evidence="2">
    <location>
        <begin position="112"/>
        <end position="132"/>
    </location>
</feature>
<evidence type="ECO:0000256" key="1">
    <source>
        <dbReference type="SAM" id="MobiDB-lite"/>
    </source>
</evidence>
<keyword evidence="2" id="KW-1133">Transmembrane helix</keyword>
<feature type="region of interest" description="Disordered" evidence="1">
    <location>
        <begin position="219"/>
        <end position="290"/>
    </location>
</feature>
<dbReference type="KEGG" id="pti:PHATRDRAFT_46601"/>
<gene>
    <name evidence="3" type="ORF">PHATRDRAFT_46601</name>
</gene>
<keyword evidence="2" id="KW-0812">Transmembrane</keyword>
<evidence type="ECO:0000313" key="3">
    <source>
        <dbReference type="EMBL" id="EEC47744.1"/>
    </source>
</evidence>
<dbReference type="EMBL" id="CM000613">
    <property type="protein sequence ID" value="EEC47744.1"/>
    <property type="molecule type" value="Genomic_DNA"/>
</dbReference>
<dbReference type="AlphaFoldDB" id="B7G1T8"/>